<proteinExistence type="predicted"/>
<keyword evidence="1" id="KW-0347">Helicase</keyword>
<sequence>SPKIPAAAGRWQRKVMIRPLRPLRLEQFTMWRLLGRAECVQWQRQERQQRITV</sequence>
<protein>
    <submittedName>
        <fullName evidence="1">Holliday junction ATP-dependent DNA helicase RuvB</fullName>
    </submittedName>
</protein>
<keyword evidence="1" id="KW-0547">Nucleotide-binding</keyword>
<organism evidence="1 2">
    <name type="scientific">Clarias magur</name>
    <name type="common">Asian catfish</name>
    <name type="synonym">Macropteronotus magur</name>
    <dbReference type="NCBI Taxonomy" id="1594786"/>
    <lineage>
        <taxon>Eukaryota</taxon>
        <taxon>Metazoa</taxon>
        <taxon>Chordata</taxon>
        <taxon>Craniata</taxon>
        <taxon>Vertebrata</taxon>
        <taxon>Euteleostomi</taxon>
        <taxon>Actinopterygii</taxon>
        <taxon>Neopterygii</taxon>
        <taxon>Teleostei</taxon>
        <taxon>Ostariophysi</taxon>
        <taxon>Siluriformes</taxon>
        <taxon>Clariidae</taxon>
        <taxon>Clarias</taxon>
    </lineage>
</organism>
<feature type="non-terminal residue" evidence="1">
    <location>
        <position position="53"/>
    </location>
</feature>
<dbReference type="EMBL" id="QNUK01000098">
    <property type="protein sequence ID" value="KAF5902079.1"/>
    <property type="molecule type" value="Genomic_DNA"/>
</dbReference>
<keyword evidence="1" id="KW-0378">Hydrolase</keyword>
<evidence type="ECO:0000313" key="1">
    <source>
        <dbReference type="EMBL" id="KAF5902079.1"/>
    </source>
</evidence>
<reference evidence="1" key="1">
    <citation type="submission" date="2020-07" db="EMBL/GenBank/DDBJ databases">
        <title>Clarias magur genome sequencing, assembly and annotation.</title>
        <authorList>
            <person name="Kushwaha B."/>
            <person name="Kumar R."/>
            <person name="Das P."/>
            <person name="Joshi C.G."/>
            <person name="Kumar D."/>
            <person name="Nagpure N.S."/>
            <person name="Pandey M."/>
            <person name="Agarwal S."/>
            <person name="Srivastava S."/>
            <person name="Singh M."/>
            <person name="Sahoo L."/>
            <person name="Jayasankar P."/>
            <person name="Meher P.K."/>
            <person name="Koringa P.G."/>
            <person name="Iquebal M.A."/>
            <person name="Das S.P."/>
            <person name="Bit A."/>
            <person name="Patnaik S."/>
            <person name="Patel N."/>
            <person name="Shah T.M."/>
            <person name="Hinsu A."/>
            <person name="Jena J.K."/>
        </authorList>
    </citation>
    <scope>NUCLEOTIDE SEQUENCE</scope>
    <source>
        <strain evidence="1">CIFAMagur01</strain>
        <tissue evidence="1">Testis</tissue>
    </source>
</reference>
<evidence type="ECO:0000313" key="2">
    <source>
        <dbReference type="Proteomes" id="UP000727407"/>
    </source>
</evidence>
<accession>A0A8J4UJL2</accession>
<dbReference type="Proteomes" id="UP000727407">
    <property type="component" value="Unassembled WGS sequence"/>
</dbReference>
<comment type="caution">
    <text evidence="1">The sequence shown here is derived from an EMBL/GenBank/DDBJ whole genome shotgun (WGS) entry which is preliminary data.</text>
</comment>
<keyword evidence="1" id="KW-0067">ATP-binding</keyword>
<feature type="non-terminal residue" evidence="1">
    <location>
        <position position="1"/>
    </location>
</feature>
<dbReference type="GO" id="GO:0004386">
    <property type="term" value="F:helicase activity"/>
    <property type="evidence" value="ECO:0007669"/>
    <property type="project" value="UniProtKB-KW"/>
</dbReference>
<dbReference type="AlphaFoldDB" id="A0A8J4UJL2"/>
<gene>
    <name evidence="1" type="ORF">DAT39_008206</name>
</gene>
<keyword evidence="2" id="KW-1185">Reference proteome</keyword>
<name>A0A8J4UJL2_CLAMG</name>